<dbReference type="Proteomes" id="UP000593567">
    <property type="component" value="Unassembled WGS sequence"/>
</dbReference>
<organism evidence="1 2">
    <name type="scientific">Bugula neritina</name>
    <name type="common">Brown bryozoan</name>
    <name type="synonym">Sertularia neritina</name>
    <dbReference type="NCBI Taxonomy" id="10212"/>
    <lineage>
        <taxon>Eukaryota</taxon>
        <taxon>Metazoa</taxon>
        <taxon>Spiralia</taxon>
        <taxon>Lophotrochozoa</taxon>
        <taxon>Bryozoa</taxon>
        <taxon>Gymnolaemata</taxon>
        <taxon>Cheilostomatida</taxon>
        <taxon>Flustrina</taxon>
        <taxon>Buguloidea</taxon>
        <taxon>Bugulidae</taxon>
        <taxon>Bugula</taxon>
    </lineage>
</organism>
<accession>A0A7J7JHD5</accession>
<dbReference type="GO" id="GO:0030991">
    <property type="term" value="C:intraciliary transport particle A"/>
    <property type="evidence" value="ECO:0007669"/>
    <property type="project" value="TreeGrafter"/>
</dbReference>
<dbReference type="GO" id="GO:0035721">
    <property type="term" value="P:intraciliary retrograde transport"/>
    <property type="evidence" value="ECO:0007669"/>
    <property type="project" value="InterPro"/>
</dbReference>
<sequence length="132" mass="15152">MVAKFFIKLSDFGTAIQFLVMSKCNDEAFQLAQQHSQMEVYADIIGPVTSREYPTGSSVKADSKCCEQGLTTPEDYQSIAVYFENEKNHFMAGKFFLFCGQLFQGIEAFPTSTEYRRHPEHRPGYRDRWPGQ</sequence>
<evidence type="ECO:0000313" key="2">
    <source>
        <dbReference type="Proteomes" id="UP000593567"/>
    </source>
</evidence>
<dbReference type="EMBL" id="VXIV02002502">
    <property type="protein sequence ID" value="KAF6025034.1"/>
    <property type="molecule type" value="Genomic_DNA"/>
</dbReference>
<keyword evidence="2" id="KW-1185">Reference proteome</keyword>
<protein>
    <submittedName>
        <fullName evidence="1">Wdr19</fullName>
    </submittedName>
</protein>
<evidence type="ECO:0000313" key="1">
    <source>
        <dbReference type="EMBL" id="KAF6025034.1"/>
    </source>
</evidence>
<dbReference type="OrthoDB" id="10250638at2759"/>
<dbReference type="InterPro" id="IPR040379">
    <property type="entry name" value="WDR19/dyf-2"/>
</dbReference>
<comment type="caution">
    <text evidence="1">The sequence shown here is derived from an EMBL/GenBank/DDBJ whole genome shotgun (WGS) entry which is preliminary data.</text>
</comment>
<gene>
    <name evidence="1" type="ORF">EB796_016651</name>
</gene>
<dbReference type="GO" id="GO:0005929">
    <property type="term" value="C:cilium"/>
    <property type="evidence" value="ECO:0007669"/>
    <property type="project" value="TreeGrafter"/>
</dbReference>
<dbReference type="GO" id="GO:0060271">
    <property type="term" value="P:cilium assembly"/>
    <property type="evidence" value="ECO:0007669"/>
    <property type="project" value="TreeGrafter"/>
</dbReference>
<proteinExistence type="predicted"/>
<name>A0A7J7JHD5_BUGNE</name>
<dbReference type="PANTHER" id="PTHR14920:SF0">
    <property type="entry name" value="WD REPEAT DOMAIN 19"/>
    <property type="match status" value="1"/>
</dbReference>
<dbReference type="PANTHER" id="PTHR14920">
    <property type="entry name" value="OSMOTIC AVOIDANCE ABNORMAL PROTEIN 1/WD REPEAT MEMBRANE PROTEIN"/>
    <property type="match status" value="1"/>
</dbReference>
<reference evidence="1" key="1">
    <citation type="submission" date="2020-06" db="EMBL/GenBank/DDBJ databases">
        <title>Draft genome of Bugula neritina, a colonial animal packing powerful symbionts and potential medicines.</title>
        <authorList>
            <person name="Rayko M."/>
        </authorList>
    </citation>
    <scope>NUCLEOTIDE SEQUENCE [LARGE SCALE GENOMIC DNA]</scope>
    <source>
        <strain evidence="1">Kwan_BN1</strain>
    </source>
</reference>
<dbReference type="AlphaFoldDB" id="A0A7J7JHD5"/>